<dbReference type="PRINTS" id="PR00598">
    <property type="entry name" value="HTHMARR"/>
</dbReference>
<dbReference type="InterPro" id="IPR036388">
    <property type="entry name" value="WH-like_DNA-bd_sf"/>
</dbReference>
<feature type="domain" description="HTH marR-type" evidence="4">
    <location>
        <begin position="12"/>
        <end position="145"/>
    </location>
</feature>
<dbReference type="Proteomes" id="UP000019491">
    <property type="component" value="Unassembled WGS sequence"/>
</dbReference>
<evidence type="ECO:0000259" key="4">
    <source>
        <dbReference type="PROSITE" id="PS50995"/>
    </source>
</evidence>
<keyword evidence="3" id="KW-0804">Transcription</keyword>
<proteinExistence type="predicted"/>
<evidence type="ECO:0000313" key="5">
    <source>
        <dbReference type="EMBL" id="GAF49254.1"/>
    </source>
</evidence>
<dbReference type="PROSITE" id="PS50995">
    <property type="entry name" value="HTH_MARR_2"/>
    <property type="match status" value="1"/>
</dbReference>
<dbReference type="InterPro" id="IPR036390">
    <property type="entry name" value="WH_DNA-bd_sf"/>
</dbReference>
<reference evidence="5 6" key="1">
    <citation type="submission" date="2014-02" db="EMBL/GenBank/DDBJ databases">
        <title>Whole genome shotgun sequence of Rhodococcus wratislaviensis NBRC 100605.</title>
        <authorList>
            <person name="Hosoyama A."/>
            <person name="Tsuchikane K."/>
            <person name="Yoshida I."/>
            <person name="Ohji S."/>
            <person name="Ichikawa N."/>
            <person name="Yamazoe A."/>
            <person name="Fujita N."/>
        </authorList>
    </citation>
    <scope>NUCLEOTIDE SEQUENCE [LARGE SCALE GENOMIC DNA]</scope>
    <source>
        <strain evidence="5 6">NBRC 100605</strain>
    </source>
</reference>
<dbReference type="SMART" id="SM00347">
    <property type="entry name" value="HTH_MARR"/>
    <property type="match status" value="1"/>
</dbReference>
<gene>
    <name evidence="5" type="ORF">RW1_073_00030</name>
</gene>
<dbReference type="GO" id="GO:0003677">
    <property type="term" value="F:DNA binding"/>
    <property type="evidence" value="ECO:0007669"/>
    <property type="project" value="UniProtKB-KW"/>
</dbReference>
<dbReference type="OrthoDB" id="4826718at2"/>
<protein>
    <submittedName>
        <fullName evidence="5">Putative MarR family transcriptional regulator</fullName>
    </submittedName>
</protein>
<dbReference type="EMBL" id="BAWF01000073">
    <property type="protein sequence ID" value="GAF49254.1"/>
    <property type="molecule type" value="Genomic_DNA"/>
</dbReference>
<dbReference type="AlphaFoldDB" id="X0PZV9"/>
<keyword evidence="2" id="KW-0238">DNA-binding</keyword>
<name>X0PZV9_RHOWR</name>
<sequence>MTRPRSDSDFELDEMVGYLIRVSQQVHYSLWNSASSVSDLTSPQFAVLHTLAHEQPLDQTTLGERASLDRTTLAAIVTRLSKRGLVTRTRDTEDARRNLVVMTDAGRKVHDVAACGAFEINEKFLLSVSDEDRKVLVRVLNQIIATHREDEDRA</sequence>
<dbReference type="InterPro" id="IPR000835">
    <property type="entry name" value="HTH_MarR-typ"/>
</dbReference>
<keyword evidence="6" id="KW-1185">Reference proteome</keyword>
<dbReference type="PANTHER" id="PTHR42756:SF1">
    <property type="entry name" value="TRANSCRIPTIONAL REPRESSOR OF EMRAB OPERON"/>
    <property type="match status" value="1"/>
</dbReference>
<evidence type="ECO:0000313" key="6">
    <source>
        <dbReference type="Proteomes" id="UP000019491"/>
    </source>
</evidence>
<dbReference type="PANTHER" id="PTHR42756">
    <property type="entry name" value="TRANSCRIPTIONAL REGULATOR, MARR"/>
    <property type="match status" value="1"/>
</dbReference>
<dbReference type="RefSeq" id="WP_052033620.1">
    <property type="nucleotide sequence ID" value="NZ_BAWF01000073.1"/>
</dbReference>
<accession>X0PZV9</accession>
<evidence type="ECO:0000256" key="3">
    <source>
        <dbReference type="ARBA" id="ARBA00023163"/>
    </source>
</evidence>
<comment type="caution">
    <text evidence="5">The sequence shown here is derived from an EMBL/GenBank/DDBJ whole genome shotgun (WGS) entry which is preliminary data.</text>
</comment>
<organism evidence="5 6">
    <name type="scientific">Rhodococcus wratislaviensis NBRC 100605</name>
    <dbReference type="NCBI Taxonomy" id="1219028"/>
    <lineage>
        <taxon>Bacteria</taxon>
        <taxon>Bacillati</taxon>
        <taxon>Actinomycetota</taxon>
        <taxon>Actinomycetes</taxon>
        <taxon>Mycobacteriales</taxon>
        <taxon>Nocardiaceae</taxon>
        <taxon>Rhodococcus</taxon>
    </lineage>
</organism>
<keyword evidence="1" id="KW-0805">Transcription regulation</keyword>
<dbReference type="Pfam" id="PF01047">
    <property type="entry name" value="MarR"/>
    <property type="match status" value="1"/>
</dbReference>
<evidence type="ECO:0000256" key="2">
    <source>
        <dbReference type="ARBA" id="ARBA00023125"/>
    </source>
</evidence>
<evidence type="ECO:0000256" key="1">
    <source>
        <dbReference type="ARBA" id="ARBA00023015"/>
    </source>
</evidence>
<dbReference type="Gene3D" id="1.10.10.10">
    <property type="entry name" value="Winged helix-like DNA-binding domain superfamily/Winged helix DNA-binding domain"/>
    <property type="match status" value="1"/>
</dbReference>
<dbReference type="GO" id="GO:0003700">
    <property type="term" value="F:DNA-binding transcription factor activity"/>
    <property type="evidence" value="ECO:0007669"/>
    <property type="project" value="InterPro"/>
</dbReference>
<dbReference type="SUPFAM" id="SSF46785">
    <property type="entry name" value="Winged helix' DNA-binding domain"/>
    <property type="match status" value="1"/>
</dbReference>